<dbReference type="PROSITE" id="PS50053">
    <property type="entry name" value="UBIQUITIN_2"/>
    <property type="match status" value="1"/>
</dbReference>
<evidence type="ECO:0000259" key="1">
    <source>
        <dbReference type="PROSITE" id="PS50053"/>
    </source>
</evidence>
<comment type="caution">
    <text evidence="2">The sequence shown here is derived from an EMBL/GenBank/DDBJ whole genome shotgun (WGS) entry which is preliminary data.</text>
</comment>
<dbReference type="CDD" id="cd01763">
    <property type="entry name" value="Ubl_SUMO_like"/>
    <property type="match status" value="2"/>
</dbReference>
<sequence>MSSVPEFKPCTHRTTISGNSSTEYVRIECRMRTTDELRVLTNLYLDLYPADRRCAVVGVFMHLSSRVRVGLTPADYDMKDGDEIRFVPIRSRTVFVTLTIKHPDGSSFTRTMRRTDRLQDLIDFFIETYGYNRRQDIFMYNGRQVSGEKSPSYYEMDDGDEITFVPISKRSEFVTLKIKCDDGSIFTRTMRRTKRLQVLIDFYHAMVPADKDVGEFIYQGRQVDGQKSPSDYMMEDGDHVFFCKQVKYLSITLVGFIPAVSTEK</sequence>
<evidence type="ECO:0000313" key="2">
    <source>
        <dbReference type="EMBL" id="KAG8099589.1"/>
    </source>
</evidence>
<dbReference type="InterPro" id="IPR022617">
    <property type="entry name" value="Rad60/SUMO-like_dom"/>
</dbReference>
<dbReference type="AlphaFoldDB" id="A0A8J5X1U3"/>
<dbReference type="Proteomes" id="UP000729402">
    <property type="component" value="Unassembled WGS sequence"/>
</dbReference>
<keyword evidence="3" id="KW-1185">Reference proteome</keyword>
<dbReference type="SMART" id="SM00213">
    <property type="entry name" value="UBQ"/>
    <property type="match status" value="2"/>
</dbReference>
<dbReference type="OrthoDB" id="442921at2759"/>
<feature type="domain" description="Ubiquitin-like" evidence="1">
    <location>
        <begin position="96"/>
        <end position="165"/>
    </location>
</feature>
<reference evidence="2" key="1">
    <citation type="journal article" date="2021" name="bioRxiv">
        <title>Whole Genome Assembly and Annotation of Northern Wild Rice, Zizania palustris L., Supports a Whole Genome Duplication in the Zizania Genus.</title>
        <authorList>
            <person name="Haas M."/>
            <person name="Kono T."/>
            <person name="Macchietto M."/>
            <person name="Millas R."/>
            <person name="McGilp L."/>
            <person name="Shao M."/>
            <person name="Duquette J."/>
            <person name="Hirsch C.N."/>
            <person name="Kimball J."/>
        </authorList>
    </citation>
    <scope>NUCLEOTIDE SEQUENCE</scope>
    <source>
        <tissue evidence="2">Fresh leaf tissue</tissue>
    </source>
</reference>
<organism evidence="2 3">
    <name type="scientific">Zizania palustris</name>
    <name type="common">Northern wild rice</name>
    <dbReference type="NCBI Taxonomy" id="103762"/>
    <lineage>
        <taxon>Eukaryota</taxon>
        <taxon>Viridiplantae</taxon>
        <taxon>Streptophyta</taxon>
        <taxon>Embryophyta</taxon>
        <taxon>Tracheophyta</taxon>
        <taxon>Spermatophyta</taxon>
        <taxon>Magnoliopsida</taxon>
        <taxon>Liliopsida</taxon>
        <taxon>Poales</taxon>
        <taxon>Poaceae</taxon>
        <taxon>BOP clade</taxon>
        <taxon>Oryzoideae</taxon>
        <taxon>Oryzeae</taxon>
        <taxon>Zizaniinae</taxon>
        <taxon>Zizania</taxon>
    </lineage>
</organism>
<dbReference type="InterPro" id="IPR000626">
    <property type="entry name" value="Ubiquitin-like_dom"/>
</dbReference>
<dbReference type="EMBL" id="JAAALK010000079">
    <property type="protein sequence ID" value="KAG8099589.1"/>
    <property type="molecule type" value="Genomic_DNA"/>
</dbReference>
<accession>A0A8J5X1U3</accession>
<dbReference type="Pfam" id="PF11976">
    <property type="entry name" value="Rad60-SLD"/>
    <property type="match status" value="2"/>
</dbReference>
<evidence type="ECO:0000313" key="3">
    <source>
        <dbReference type="Proteomes" id="UP000729402"/>
    </source>
</evidence>
<proteinExistence type="predicted"/>
<gene>
    <name evidence="2" type="ORF">GUJ93_ZPchr0013g34008</name>
</gene>
<name>A0A8J5X1U3_ZIZPA</name>
<dbReference type="PANTHER" id="PTHR10562">
    <property type="entry name" value="SMALL UBIQUITIN-RELATED MODIFIER"/>
    <property type="match status" value="1"/>
</dbReference>
<protein>
    <recommendedName>
        <fullName evidence="1">Ubiquitin-like domain-containing protein</fullName>
    </recommendedName>
</protein>
<reference evidence="2" key="2">
    <citation type="submission" date="2021-02" db="EMBL/GenBank/DDBJ databases">
        <authorList>
            <person name="Kimball J.A."/>
            <person name="Haas M.W."/>
            <person name="Macchietto M."/>
            <person name="Kono T."/>
            <person name="Duquette J."/>
            <person name="Shao M."/>
        </authorList>
    </citation>
    <scope>NUCLEOTIDE SEQUENCE</scope>
    <source>
        <tissue evidence="2">Fresh leaf tissue</tissue>
    </source>
</reference>